<gene>
    <name evidence="1" type="ORF">H2200_012320</name>
</gene>
<sequence length="464" mass="52544">MVFDVEGSDTHNAWLGIVEIWRKSWWERAWILQESTVPENVSNFYLGVGPWHIRAFTPSFKVVFLCGQYSTHWMAIHASIMIADHLQTIPLLNTTFLAGASDTARKVFLLKHQRWYPGHPELLELLQRFRHAKCSDPRDKVYSLLGLVKDPVKLQIVPEYKKPVIDVYKDSIRHCLNQQRPNLDFLGYAMKLDSPSRAISDEICHATWPSWIPNWDDPIPLQPLPKILYSEREKPRRTLLILESPRPQVTERTAVGKVYDASLDFTVDASVSNHRLDVEGVRADIIADLWSYESMSSVEGGAKLNEWKSLLGGKYGADESFDEALARVQVADVQYTKEGYAIARNNAVDNLLLLKPTAELTLEEARAKANMRVAFLSTKSLRGLCLTRKGYLAMVPSSAKIGDCICVLLGGQVTYVLRDVTGARQGNMCEYIGECYTHGLMDGEVMRWVRDGRPGFAIEQFTLV</sequence>
<keyword evidence="2" id="KW-1185">Reference proteome</keyword>
<name>A0AA38WXM1_9EURO</name>
<reference evidence="1" key="1">
    <citation type="submission" date="2022-10" db="EMBL/GenBank/DDBJ databases">
        <title>Culturing micro-colonial fungi from biological soil crusts in the Mojave desert and describing Neophaeococcomyces mojavensis, and introducing the new genera and species Taxawa tesnikishii.</title>
        <authorList>
            <person name="Kurbessoian T."/>
            <person name="Stajich J.E."/>
        </authorList>
    </citation>
    <scope>NUCLEOTIDE SEQUENCE</scope>
    <source>
        <strain evidence="1">TK_41</strain>
    </source>
</reference>
<proteinExistence type="predicted"/>
<evidence type="ECO:0008006" key="3">
    <source>
        <dbReference type="Google" id="ProtNLM"/>
    </source>
</evidence>
<comment type="caution">
    <text evidence="1">The sequence shown here is derived from an EMBL/GenBank/DDBJ whole genome shotgun (WGS) entry which is preliminary data.</text>
</comment>
<evidence type="ECO:0000313" key="1">
    <source>
        <dbReference type="EMBL" id="KAJ9603025.1"/>
    </source>
</evidence>
<accession>A0AA38WXM1</accession>
<organism evidence="1 2">
    <name type="scientific">Cladophialophora chaetospira</name>
    <dbReference type="NCBI Taxonomy" id="386627"/>
    <lineage>
        <taxon>Eukaryota</taxon>
        <taxon>Fungi</taxon>
        <taxon>Dikarya</taxon>
        <taxon>Ascomycota</taxon>
        <taxon>Pezizomycotina</taxon>
        <taxon>Eurotiomycetes</taxon>
        <taxon>Chaetothyriomycetidae</taxon>
        <taxon>Chaetothyriales</taxon>
        <taxon>Herpotrichiellaceae</taxon>
        <taxon>Cladophialophora</taxon>
    </lineage>
</organism>
<dbReference type="PANTHER" id="PTHR24148">
    <property type="entry name" value="ANKYRIN REPEAT DOMAIN-CONTAINING PROTEIN 39 HOMOLOG-RELATED"/>
    <property type="match status" value="1"/>
</dbReference>
<dbReference type="AlphaFoldDB" id="A0AA38WXM1"/>
<evidence type="ECO:0000313" key="2">
    <source>
        <dbReference type="Proteomes" id="UP001172673"/>
    </source>
</evidence>
<dbReference type="EMBL" id="JAPDRK010000023">
    <property type="protein sequence ID" value="KAJ9603025.1"/>
    <property type="molecule type" value="Genomic_DNA"/>
</dbReference>
<dbReference type="Proteomes" id="UP001172673">
    <property type="component" value="Unassembled WGS sequence"/>
</dbReference>
<dbReference type="InterPro" id="IPR052895">
    <property type="entry name" value="HetReg/Transcr_Mod"/>
</dbReference>
<protein>
    <recommendedName>
        <fullName evidence="3">Heterokaryon incompatibility domain-containing protein</fullName>
    </recommendedName>
</protein>
<dbReference type="Pfam" id="PF26639">
    <property type="entry name" value="Het-6_barrel"/>
    <property type="match status" value="1"/>
</dbReference>
<dbReference type="PANTHER" id="PTHR24148:SF64">
    <property type="entry name" value="HETEROKARYON INCOMPATIBILITY DOMAIN-CONTAINING PROTEIN"/>
    <property type="match status" value="1"/>
</dbReference>